<dbReference type="GO" id="GO:0030170">
    <property type="term" value="F:pyridoxal phosphate binding"/>
    <property type="evidence" value="ECO:0007669"/>
    <property type="project" value="InterPro"/>
</dbReference>
<accession>A0A9R1X9D6</accession>
<dbReference type="SUPFAM" id="SSF53383">
    <property type="entry name" value="PLP-dependent transferases"/>
    <property type="match status" value="1"/>
</dbReference>
<dbReference type="InterPro" id="IPR015422">
    <property type="entry name" value="PyrdxlP-dep_Trfase_small"/>
</dbReference>
<dbReference type="Proteomes" id="UP000235145">
    <property type="component" value="Unassembled WGS sequence"/>
</dbReference>
<dbReference type="PANTHER" id="PTHR43795:SF39">
    <property type="entry name" value="AMINOTRANSFERASE CLASS I_CLASSII DOMAIN-CONTAINING PROTEIN"/>
    <property type="match status" value="1"/>
</dbReference>
<keyword evidence="4" id="KW-1185">Reference proteome</keyword>
<protein>
    <recommendedName>
        <fullName evidence="2">Aminotransferase class I/classII large domain-containing protein</fullName>
    </recommendedName>
</protein>
<evidence type="ECO:0000256" key="1">
    <source>
        <dbReference type="ARBA" id="ARBA00022898"/>
    </source>
</evidence>
<organism evidence="3 4">
    <name type="scientific">Lactuca sativa</name>
    <name type="common">Garden lettuce</name>
    <dbReference type="NCBI Taxonomy" id="4236"/>
    <lineage>
        <taxon>Eukaryota</taxon>
        <taxon>Viridiplantae</taxon>
        <taxon>Streptophyta</taxon>
        <taxon>Embryophyta</taxon>
        <taxon>Tracheophyta</taxon>
        <taxon>Spermatophyta</taxon>
        <taxon>Magnoliopsida</taxon>
        <taxon>eudicotyledons</taxon>
        <taxon>Gunneridae</taxon>
        <taxon>Pentapetalae</taxon>
        <taxon>asterids</taxon>
        <taxon>campanulids</taxon>
        <taxon>Asterales</taxon>
        <taxon>Asteraceae</taxon>
        <taxon>Cichorioideae</taxon>
        <taxon>Cichorieae</taxon>
        <taxon>Lactucinae</taxon>
        <taxon>Lactuca</taxon>
    </lineage>
</organism>
<dbReference type="InterPro" id="IPR050478">
    <property type="entry name" value="Ethylene_sulfur-biosynth"/>
</dbReference>
<dbReference type="InterPro" id="IPR004839">
    <property type="entry name" value="Aminotransferase_I/II_large"/>
</dbReference>
<feature type="domain" description="Aminotransferase class I/classII large" evidence="2">
    <location>
        <begin position="14"/>
        <end position="115"/>
    </location>
</feature>
<dbReference type="InterPro" id="IPR015421">
    <property type="entry name" value="PyrdxlP-dep_Trfase_major"/>
</dbReference>
<dbReference type="PRINTS" id="PR00753">
    <property type="entry name" value="ACCSYNTHASE"/>
</dbReference>
<proteinExistence type="predicted"/>
<dbReference type="EMBL" id="NBSK02000005">
    <property type="protein sequence ID" value="KAJ0205780.1"/>
    <property type="molecule type" value="Genomic_DNA"/>
</dbReference>
<dbReference type="Gene3D" id="3.90.1150.10">
    <property type="entry name" value="Aspartate Aminotransferase, domain 1"/>
    <property type="match status" value="1"/>
</dbReference>
<dbReference type="PANTHER" id="PTHR43795">
    <property type="entry name" value="BIFUNCTIONAL ASPARTATE AMINOTRANSFERASE AND GLUTAMATE/ASPARTATE-PREPHENATE AMINOTRANSFERASE-RELATED"/>
    <property type="match status" value="1"/>
</dbReference>
<name>A0A9R1X9D6_LACSA</name>
<sequence length="125" mass="14099">MGFGFLEQVSFDLLEEYLESNQEAASWGKRVSGFRENALFQDYHGLLTFRKVQPFPQYAMASFMEQVRGGRAKFDPERVVLTAGATAANELLTFILANPGDALLVPTPYYPGYESFLHFEAILFS</sequence>
<gene>
    <name evidence="3" type="ORF">LSAT_V11C500280820</name>
</gene>
<dbReference type="InterPro" id="IPR015424">
    <property type="entry name" value="PyrdxlP-dep_Trfase"/>
</dbReference>
<evidence type="ECO:0000313" key="3">
    <source>
        <dbReference type="EMBL" id="KAJ0205780.1"/>
    </source>
</evidence>
<dbReference type="AlphaFoldDB" id="A0A9R1X9D6"/>
<reference evidence="3 4" key="1">
    <citation type="journal article" date="2017" name="Nat. Commun.">
        <title>Genome assembly with in vitro proximity ligation data and whole-genome triplication in lettuce.</title>
        <authorList>
            <person name="Reyes-Chin-Wo S."/>
            <person name="Wang Z."/>
            <person name="Yang X."/>
            <person name="Kozik A."/>
            <person name="Arikit S."/>
            <person name="Song C."/>
            <person name="Xia L."/>
            <person name="Froenicke L."/>
            <person name="Lavelle D.O."/>
            <person name="Truco M.J."/>
            <person name="Xia R."/>
            <person name="Zhu S."/>
            <person name="Xu C."/>
            <person name="Xu H."/>
            <person name="Xu X."/>
            <person name="Cox K."/>
            <person name="Korf I."/>
            <person name="Meyers B.C."/>
            <person name="Michelmore R.W."/>
        </authorList>
    </citation>
    <scope>NUCLEOTIDE SEQUENCE [LARGE SCALE GENOMIC DNA]</scope>
    <source>
        <strain evidence="4">cv. Salinas</strain>
        <tissue evidence="3">Seedlings</tissue>
    </source>
</reference>
<keyword evidence="1" id="KW-0663">Pyridoxal phosphate</keyword>
<comment type="caution">
    <text evidence="3">The sequence shown here is derived from an EMBL/GenBank/DDBJ whole genome shotgun (WGS) entry which is preliminary data.</text>
</comment>
<dbReference type="Pfam" id="PF00155">
    <property type="entry name" value="Aminotran_1_2"/>
    <property type="match status" value="1"/>
</dbReference>
<dbReference type="Gene3D" id="3.40.640.10">
    <property type="entry name" value="Type I PLP-dependent aspartate aminotransferase-like (Major domain)"/>
    <property type="match status" value="1"/>
</dbReference>
<evidence type="ECO:0000259" key="2">
    <source>
        <dbReference type="Pfam" id="PF00155"/>
    </source>
</evidence>
<evidence type="ECO:0000313" key="4">
    <source>
        <dbReference type="Proteomes" id="UP000235145"/>
    </source>
</evidence>